<proteinExistence type="predicted"/>
<evidence type="ECO:0000313" key="2">
    <source>
        <dbReference type="EMBL" id="MBM7563061.1"/>
    </source>
</evidence>
<dbReference type="EMBL" id="JAFBDT010000069">
    <property type="protein sequence ID" value="MBM7563061.1"/>
    <property type="molecule type" value="Genomic_DNA"/>
</dbReference>
<dbReference type="Pfam" id="PF02830">
    <property type="entry name" value="V4R"/>
    <property type="match status" value="1"/>
</dbReference>
<evidence type="ECO:0000259" key="1">
    <source>
        <dbReference type="SMART" id="SM00989"/>
    </source>
</evidence>
<dbReference type="RefSeq" id="WP_204665483.1">
    <property type="nucleotide sequence ID" value="NZ_JAFBDT010000069.1"/>
</dbReference>
<protein>
    <submittedName>
        <fullName evidence="2">Hydrocarbon binding protein</fullName>
    </submittedName>
</protein>
<organism evidence="2 3">
    <name type="scientific">Fusibacter tunisiensis</name>
    <dbReference type="NCBI Taxonomy" id="1008308"/>
    <lineage>
        <taxon>Bacteria</taxon>
        <taxon>Bacillati</taxon>
        <taxon>Bacillota</taxon>
        <taxon>Clostridia</taxon>
        <taxon>Eubacteriales</taxon>
        <taxon>Eubacteriales Family XII. Incertae Sedis</taxon>
        <taxon>Fusibacter</taxon>
    </lineage>
</organism>
<evidence type="ECO:0000313" key="3">
    <source>
        <dbReference type="Proteomes" id="UP000767854"/>
    </source>
</evidence>
<comment type="caution">
    <text evidence="2">The sequence shown here is derived from an EMBL/GenBank/DDBJ whole genome shotgun (WGS) entry which is preliminary data.</text>
</comment>
<dbReference type="InterPro" id="IPR004096">
    <property type="entry name" value="V4R"/>
</dbReference>
<sequence length="181" mass="20827">MSEERKYEFSWSLLGNIDEGRPNIGNTTRVEVYRLMQFTFRDVMEKKLGTEETDQLFYDAGKLAGKAFYDHYLKDVVNLSDFINQLQELLRELGIGILRIEQMDMEKGELVLTVSEDLDCSGLPDNGIEICTYDEGFISALLESFTGTPFTVKEIDCWCTGDRTCRFLAKTLELSRVEQEK</sequence>
<dbReference type="InterPro" id="IPR024096">
    <property type="entry name" value="NO_sig/Golgi_transp_ligand-bd"/>
</dbReference>
<feature type="domain" description="4-vinyl reductase 4VR" evidence="1">
    <location>
        <begin position="109"/>
        <end position="171"/>
    </location>
</feature>
<dbReference type="SUPFAM" id="SSF111126">
    <property type="entry name" value="Ligand-binding domain in the NO signalling and Golgi transport"/>
    <property type="match status" value="1"/>
</dbReference>
<name>A0ABS2MUE7_9FIRM</name>
<dbReference type="PANTHER" id="PTHR35090">
    <property type="entry name" value="DNA-DIRECTED RNA POLYMERASE SUBUNIT I"/>
    <property type="match status" value="1"/>
</dbReference>
<dbReference type="PANTHER" id="PTHR35090:SF2">
    <property type="entry name" value="ARSR FAMILY TRANSCRIPTIONAL REGULATOR"/>
    <property type="match status" value="1"/>
</dbReference>
<reference evidence="2 3" key="1">
    <citation type="submission" date="2021-01" db="EMBL/GenBank/DDBJ databases">
        <title>Genomic Encyclopedia of Type Strains, Phase IV (KMG-IV): sequencing the most valuable type-strain genomes for metagenomic binning, comparative biology and taxonomic classification.</title>
        <authorList>
            <person name="Goeker M."/>
        </authorList>
    </citation>
    <scope>NUCLEOTIDE SEQUENCE [LARGE SCALE GENOMIC DNA]</scope>
    <source>
        <strain evidence="2 3">DSM 24436</strain>
    </source>
</reference>
<dbReference type="Gene3D" id="3.30.1380.20">
    <property type="entry name" value="Trafficking protein particle complex subunit 3"/>
    <property type="match status" value="1"/>
</dbReference>
<gene>
    <name evidence="2" type="ORF">JOC49_002641</name>
</gene>
<dbReference type="SMART" id="SM00989">
    <property type="entry name" value="V4R"/>
    <property type="match status" value="1"/>
</dbReference>
<accession>A0ABS2MUE7</accession>
<dbReference type="Proteomes" id="UP000767854">
    <property type="component" value="Unassembled WGS sequence"/>
</dbReference>
<keyword evidence="3" id="KW-1185">Reference proteome</keyword>